<evidence type="ECO:0000256" key="7">
    <source>
        <dbReference type="ARBA" id="ARBA00022813"/>
    </source>
</evidence>
<accession>A0A431W064</accession>
<evidence type="ECO:0000256" key="6">
    <source>
        <dbReference type="ARBA" id="ARBA00022801"/>
    </source>
</evidence>
<dbReference type="InterPro" id="IPR036390">
    <property type="entry name" value="WH_DNA-bd_sf"/>
</dbReference>
<feature type="domain" description="Peptidase S24/S26A/S26B/S26C" evidence="15">
    <location>
        <begin position="81"/>
        <end position="196"/>
    </location>
</feature>
<dbReference type="OrthoDB" id="9802364at2"/>
<feature type="site" description="Cleavage; by autolysis" evidence="13">
    <location>
        <begin position="88"/>
        <end position="89"/>
    </location>
</feature>
<keyword evidence="9 13" id="KW-0238">DNA-binding</keyword>
<evidence type="ECO:0000256" key="14">
    <source>
        <dbReference type="RuleBase" id="RU003991"/>
    </source>
</evidence>
<dbReference type="InterPro" id="IPR039418">
    <property type="entry name" value="LexA-like"/>
</dbReference>
<dbReference type="GO" id="GO:0003677">
    <property type="term" value="F:DNA binding"/>
    <property type="evidence" value="ECO:0007669"/>
    <property type="project" value="UniProtKB-UniRule"/>
</dbReference>
<evidence type="ECO:0000259" key="16">
    <source>
        <dbReference type="Pfam" id="PF01726"/>
    </source>
</evidence>
<dbReference type="HAMAP" id="MF_00015">
    <property type="entry name" value="LexA"/>
    <property type="match status" value="1"/>
</dbReference>
<dbReference type="RefSeq" id="WP_126507406.1">
    <property type="nucleotide sequence ID" value="NZ_RXNV01000011.1"/>
</dbReference>
<protein>
    <recommendedName>
        <fullName evidence="13">LexA repressor</fullName>
        <ecNumber evidence="13">3.4.21.88</ecNumber>
    </recommendedName>
</protein>
<evidence type="ECO:0000256" key="9">
    <source>
        <dbReference type="ARBA" id="ARBA00023125"/>
    </source>
</evidence>
<dbReference type="InterPro" id="IPR036388">
    <property type="entry name" value="WH-like_DNA-bd_sf"/>
</dbReference>
<evidence type="ECO:0000256" key="1">
    <source>
        <dbReference type="ARBA" id="ARBA00007484"/>
    </source>
</evidence>
<feature type="active site" description="For autocatalytic cleavage activity" evidence="13">
    <location>
        <position position="160"/>
    </location>
</feature>
<dbReference type="GO" id="GO:0004252">
    <property type="term" value="F:serine-type endopeptidase activity"/>
    <property type="evidence" value="ECO:0007669"/>
    <property type="project" value="UniProtKB-UniRule"/>
</dbReference>
<reference evidence="17 18" key="1">
    <citation type="submission" date="2018-12" db="EMBL/GenBank/DDBJ databases">
        <authorList>
            <person name="Yu L."/>
        </authorList>
    </citation>
    <scope>NUCLEOTIDE SEQUENCE [LARGE SCALE GENOMIC DNA]</scope>
    <source>
        <strain evidence="17 18">HAW-EB5</strain>
    </source>
</reference>
<keyword evidence="7 13" id="KW-0068">Autocatalytic cleavage</keyword>
<feature type="domain" description="LexA repressor DNA-binding" evidence="16">
    <location>
        <begin position="1"/>
        <end position="65"/>
    </location>
</feature>
<comment type="caution">
    <text evidence="17">The sequence shown here is derived from an EMBL/GenBank/DDBJ whole genome shotgun (WGS) entry which is preliminary data.</text>
</comment>
<evidence type="ECO:0000259" key="15">
    <source>
        <dbReference type="Pfam" id="PF00717"/>
    </source>
</evidence>
<dbReference type="InterPro" id="IPR015927">
    <property type="entry name" value="Peptidase_S24_S26A/B/C"/>
</dbReference>
<dbReference type="AlphaFoldDB" id="A0A431W064"/>
<keyword evidence="5 13" id="KW-0227">DNA damage</keyword>
<dbReference type="GO" id="GO:0006260">
    <property type="term" value="P:DNA replication"/>
    <property type="evidence" value="ECO:0007669"/>
    <property type="project" value="UniProtKB-UniRule"/>
</dbReference>
<comment type="subunit">
    <text evidence="2 13">Homodimer.</text>
</comment>
<proteinExistence type="inferred from homology"/>
<dbReference type="SUPFAM" id="SSF51306">
    <property type="entry name" value="LexA/Signal peptidase"/>
    <property type="match status" value="1"/>
</dbReference>
<evidence type="ECO:0000256" key="11">
    <source>
        <dbReference type="ARBA" id="ARBA00023204"/>
    </source>
</evidence>
<dbReference type="InterPro" id="IPR006197">
    <property type="entry name" value="Peptidase_S24_LexA"/>
</dbReference>
<keyword evidence="11 13" id="KW-0234">DNA repair</keyword>
<keyword evidence="4 13" id="KW-0235">DNA replication</keyword>
<evidence type="ECO:0000313" key="18">
    <source>
        <dbReference type="Proteomes" id="UP000282060"/>
    </source>
</evidence>
<evidence type="ECO:0000256" key="10">
    <source>
        <dbReference type="ARBA" id="ARBA00023163"/>
    </source>
</evidence>
<dbReference type="FunFam" id="2.10.109.10:FF:000001">
    <property type="entry name" value="LexA repressor"/>
    <property type="match status" value="1"/>
</dbReference>
<feature type="DNA-binding region" description="H-T-H motif" evidence="13">
    <location>
        <begin position="28"/>
        <end position="48"/>
    </location>
</feature>
<keyword evidence="10 13" id="KW-0804">Transcription</keyword>
<dbReference type="FunFam" id="1.10.10.10:FF:000009">
    <property type="entry name" value="LexA repressor"/>
    <property type="match status" value="1"/>
</dbReference>
<dbReference type="Proteomes" id="UP000282060">
    <property type="component" value="Unassembled WGS sequence"/>
</dbReference>
<dbReference type="PRINTS" id="PR00726">
    <property type="entry name" value="LEXASERPTASE"/>
</dbReference>
<feature type="active site" description="For autocatalytic cleavage activity" evidence="13">
    <location>
        <position position="123"/>
    </location>
</feature>
<dbReference type="EC" id="3.4.21.88" evidence="13"/>
<dbReference type="GO" id="GO:0006281">
    <property type="term" value="P:DNA repair"/>
    <property type="evidence" value="ECO:0007669"/>
    <property type="project" value="UniProtKB-UniRule"/>
</dbReference>
<keyword evidence="12 13" id="KW-0742">SOS response</keyword>
<dbReference type="GO" id="GO:0006508">
    <property type="term" value="P:proteolysis"/>
    <property type="evidence" value="ECO:0007669"/>
    <property type="project" value="InterPro"/>
</dbReference>
<dbReference type="GO" id="GO:0009432">
    <property type="term" value="P:SOS response"/>
    <property type="evidence" value="ECO:0007669"/>
    <property type="project" value="UniProtKB-UniRule"/>
</dbReference>
<evidence type="ECO:0000256" key="12">
    <source>
        <dbReference type="ARBA" id="ARBA00023236"/>
    </source>
</evidence>
<dbReference type="Pfam" id="PF00717">
    <property type="entry name" value="Peptidase_S24"/>
    <property type="match status" value="1"/>
</dbReference>
<evidence type="ECO:0000256" key="8">
    <source>
        <dbReference type="ARBA" id="ARBA00023015"/>
    </source>
</evidence>
<dbReference type="PANTHER" id="PTHR33516">
    <property type="entry name" value="LEXA REPRESSOR"/>
    <property type="match status" value="1"/>
</dbReference>
<keyword evidence="6 13" id="KW-0378">Hydrolase</keyword>
<dbReference type="Gene3D" id="2.10.109.10">
    <property type="entry name" value="Umud Fragment, subunit A"/>
    <property type="match status" value="1"/>
</dbReference>
<keyword evidence="18" id="KW-1185">Reference proteome</keyword>
<evidence type="ECO:0000313" key="17">
    <source>
        <dbReference type="EMBL" id="RTR28910.1"/>
    </source>
</evidence>
<dbReference type="InterPro" id="IPR006199">
    <property type="entry name" value="LexA_DNA-bd_dom"/>
</dbReference>
<comment type="function">
    <text evidence="13">Represses a number of genes involved in the response to DNA damage (SOS response), including recA and lexA. In the presence of single-stranded DNA, RecA interacts with LexA causing an autocatalytic cleavage which disrupts the DNA-binding part of LexA, leading to derepression of the SOS regulon and eventually DNA repair.</text>
</comment>
<dbReference type="Pfam" id="PF01726">
    <property type="entry name" value="LexA_DNA_bind"/>
    <property type="match status" value="1"/>
</dbReference>
<dbReference type="InterPro" id="IPR050077">
    <property type="entry name" value="LexA_repressor"/>
</dbReference>
<sequence length="206" mass="22684">MRPLTPRQAEILELIKRNIADTGMPPTRAEIAKRLGFKSANAAEEHLKALAKKGCIEIMPGTSRGIRLTQANETEEELGLPLIGQVAAGEPILAQEHVEQHYQVDPTMFRPSADFLLRVRGDSMKNIGILEGDLLAVHKAEQARNGQVVVARVEDDVTVKRFEKKGSIVYLHAENEDYSPIVVDLTSESLSIEGLAVGVIRNGDWQ</sequence>
<evidence type="ECO:0000256" key="3">
    <source>
        <dbReference type="ARBA" id="ARBA00022491"/>
    </source>
</evidence>
<comment type="similarity">
    <text evidence="1 13 14">Belongs to the peptidase S24 family.</text>
</comment>
<dbReference type="GO" id="GO:0045892">
    <property type="term" value="P:negative regulation of DNA-templated transcription"/>
    <property type="evidence" value="ECO:0007669"/>
    <property type="project" value="UniProtKB-UniRule"/>
</dbReference>
<dbReference type="NCBIfam" id="TIGR00498">
    <property type="entry name" value="lexA"/>
    <property type="match status" value="1"/>
</dbReference>
<dbReference type="EMBL" id="RXNV01000011">
    <property type="protein sequence ID" value="RTR28910.1"/>
    <property type="molecule type" value="Genomic_DNA"/>
</dbReference>
<name>A0A431W064_9GAMM</name>
<comment type="catalytic activity">
    <reaction evidence="13">
        <text>Hydrolysis of Ala-|-Gly bond in repressor LexA.</text>
        <dbReference type="EC" id="3.4.21.88"/>
    </reaction>
</comment>
<evidence type="ECO:0000256" key="5">
    <source>
        <dbReference type="ARBA" id="ARBA00022763"/>
    </source>
</evidence>
<evidence type="ECO:0000256" key="2">
    <source>
        <dbReference type="ARBA" id="ARBA00011738"/>
    </source>
</evidence>
<dbReference type="Gene3D" id="1.10.10.10">
    <property type="entry name" value="Winged helix-like DNA-binding domain superfamily/Winged helix DNA-binding domain"/>
    <property type="match status" value="1"/>
</dbReference>
<dbReference type="InterPro" id="IPR006200">
    <property type="entry name" value="LexA"/>
</dbReference>
<dbReference type="SUPFAM" id="SSF46785">
    <property type="entry name" value="Winged helix' DNA-binding domain"/>
    <property type="match status" value="1"/>
</dbReference>
<dbReference type="CDD" id="cd06529">
    <property type="entry name" value="S24_LexA-like"/>
    <property type="match status" value="1"/>
</dbReference>
<dbReference type="PANTHER" id="PTHR33516:SF2">
    <property type="entry name" value="LEXA REPRESSOR-RELATED"/>
    <property type="match status" value="1"/>
</dbReference>
<evidence type="ECO:0000256" key="13">
    <source>
        <dbReference type="HAMAP-Rule" id="MF_00015"/>
    </source>
</evidence>
<dbReference type="InterPro" id="IPR036286">
    <property type="entry name" value="LexA/Signal_pep-like_sf"/>
</dbReference>
<evidence type="ECO:0000256" key="4">
    <source>
        <dbReference type="ARBA" id="ARBA00022705"/>
    </source>
</evidence>
<keyword evidence="3 13" id="KW-0678">Repressor</keyword>
<organism evidence="17 18">
    <name type="scientific">Shewanella atlantica</name>
    <dbReference type="NCBI Taxonomy" id="271099"/>
    <lineage>
        <taxon>Bacteria</taxon>
        <taxon>Pseudomonadati</taxon>
        <taxon>Pseudomonadota</taxon>
        <taxon>Gammaproteobacteria</taxon>
        <taxon>Alteromonadales</taxon>
        <taxon>Shewanellaceae</taxon>
        <taxon>Shewanella</taxon>
    </lineage>
</organism>
<gene>
    <name evidence="13 17" type="primary">lexA</name>
    <name evidence="17" type="ORF">EKG39_18205</name>
</gene>
<keyword evidence="8 13" id="KW-0805">Transcription regulation</keyword>